<keyword evidence="2" id="KW-1185">Reference proteome</keyword>
<evidence type="ECO:0000313" key="2">
    <source>
        <dbReference type="Proteomes" id="UP000050277"/>
    </source>
</evidence>
<sequence>MNQGQLETLIFILNDVDLLNEVLRAWEEQGVRGVTVLRSTGLGRIGNALYRDDAPLFPSLRELLEDDEMHHFTLLSVVQSSQVEHLVAITEQITGSLNKPNTGFIVTMPVGRVFGGTRNFE</sequence>
<dbReference type="RefSeq" id="WP_054534955.1">
    <property type="nucleotide sequence ID" value="NZ_LGKP01000022.1"/>
</dbReference>
<protein>
    <recommendedName>
        <fullName evidence="3">Nitrogen regulatory protein P-II</fullName>
    </recommendedName>
</protein>
<name>A0A0P6Y7V2_9CHLR</name>
<accession>A0A0P6Y7V2</accession>
<dbReference type="EMBL" id="LGKP01000022">
    <property type="protein sequence ID" value="KPL85897.1"/>
    <property type="molecule type" value="Genomic_DNA"/>
</dbReference>
<proteinExistence type="predicted"/>
<evidence type="ECO:0008006" key="3">
    <source>
        <dbReference type="Google" id="ProtNLM"/>
    </source>
</evidence>
<dbReference type="Proteomes" id="UP000050277">
    <property type="component" value="Unassembled WGS sequence"/>
</dbReference>
<dbReference type="OrthoDB" id="159829at2"/>
<dbReference type="AlphaFoldDB" id="A0A0P6Y7V2"/>
<dbReference type="SUPFAM" id="SSF54913">
    <property type="entry name" value="GlnB-like"/>
    <property type="match status" value="1"/>
</dbReference>
<gene>
    <name evidence="1" type="ORF">SE18_13335</name>
</gene>
<evidence type="ECO:0000313" key="1">
    <source>
        <dbReference type="EMBL" id="KPL85897.1"/>
    </source>
</evidence>
<comment type="caution">
    <text evidence="1">The sequence shown here is derived from an EMBL/GenBank/DDBJ whole genome shotgun (WGS) entry which is preliminary data.</text>
</comment>
<dbReference type="STRING" id="70996.SE18_13335"/>
<reference evidence="1 2" key="1">
    <citation type="submission" date="2015-07" db="EMBL/GenBank/DDBJ databases">
        <title>Whole genome sequence of Herpetosiphon geysericola DSM 7119.</title>
        <authorList>
            <person name="Hemp J."/>
            <person name="Ward L.M."/>
            <person name="Pace L.A."/>
            <person name="Fischer W.W."/>
        </authorList>
    </citation>
    <scope>NUCLEOTIDE SEQUENCE [LARGE SCALE GENOMIC DNA]</scope>
    <source>
        <strain evidence="1 2">DSM 7119</strain>
    </source>
</reference>
<organism evidence="1 2">
    <name type="scientific">Herpetosiphon geysericola</name>
    <dbReference type="NCBI Taxonomy" id="70996"/>
    <lineage>
        <taxon>Bacteria</taxon>
        <taxon>Bacillati</taxon>
        <taxon>Chloroflexota</taxon>
        <taxon>Chloroflexia</taxon>
        <taxon>Herpetosiphonales</taxon>
        <taxon>Herpetosiphonaceae</taxon>
        <taxon>Herpetosiphon</taxon>
    </lineage>
</organism>
<dbReference type="InterPro" id="IPR011322">
    <property type="entry name" value="N-reg_PII-like_a/b"/>
</dbReference>